<dbReference type="InterPro" id="IPR003029">
    <property type="entry name" value="S1_domain"/>
</dbReference>
<dbReference type="SUPFAM" id="SSF50249">
    <property type="entry name" value="Nucleic acid-binding proteins"/>
    <property type="match status" value="6"/>
</dbReference>
<dbReference type="InterPro" id="IPR050437">
    <property type="entry name" value="Ribos_protein_bS1-like"/>
</dbReference>
<evidence type="ECO:0000256" key="3">
    <source>
        <dbReference type="ARBA" id="ARBA00022679"/>
    </source>
</evidence>
<keyword evidence="5 12" id="KW-0418">Kinase</keyword>
<comment type="similarity">
    <text evidence="1">Belongs to the bacterial ribosomal protein bS1 family.</text>
</comment>
<dbReference type="GO" id="GO:0006412">
    <property type="term" value="P:translation"/>
    <property type="evidence" value="ECO:0007669"/>
    <property type="project" value="TreeGrafter"/>
</dbReference>
<dbReference type="Pfam" id="PF02224">
    <property type="entry name" value="Cytidylate_kin"/>
    <property type="match status" value="1"/>
</dbReference>
<feature type="domain" description="S1 motif" evidence="13">
    <location>
        <begin position="523"/>
        <end position="593"/>
    </location>
</feature>
<feature type="domain" description="S1 motif" evidence="13">
    <location>
        <begin position="697"/>
        <end position="766"/>
    </location>
</feature>
<keyword evidence="6 12" id="KW-0067">ATP-binding</keyword>
<comment type="subcellular location">
    <subcellularLocation>
        <location evidence="12">Cytoplasm</location>
    </subcellularLocation>
</comment>
<reference evidence="14 15" key="1">
    <citation type="journal article" date="1992" name="Lakartidningen">
        <title>[Penicillin V and not amoxicillin is the first choice preparation in acute otitis].</title>
        <authorList>
            <person name="Kamme C."/>
            <person name="Lundgren K."/>
            <person name="Prellner K."/>
        </authorList>
    </citation>
    <scope>NUCLEOTIDE SEQUENCE [LARGE SCALE GENOMIC DNA]</scope>
    <source>
        <strain evidence="14 15">PC4597II</strain>
    </source>
</reference>
<keyword evidence="7" id="KW-0689">Ribosomal protein</keyword>
<dbReference type="SMART" id="SM00316">
    <property type="entry name" value="S1"/>
    <property type="match status" value="6"/>
</dbReference>
<dbReference type="GO" id="GO:0022627">
    <property type="term" value="C:cytosolic small ribosomal subunit"/>
    <property type="evidence" value="ECO:0007669"/>
    <property type="project" value="TreeGrafter"/>
</dbReference>
<keyword evidence="4 12" id="KW-0547">Nucleotide-binding</keyword>
<evidence type="ECO:0000313" key="14">
    <source>
        <dbReference type="EMBL" id="TXJ25152.1"/>
    </source>
</evidence>
<dbReference type="EMBL" id="SAYA01000021">
    <property type="protein sequence ID" value="TXJ25152.1"/>
    <property type="molecule type" value="Genomic_DNA"/>
</dbReference>
<dbReference type="NCBIfam" id="TIGR00017">
    <property type="entry name" value="cmk"/>
    <property type="match status" value="1"/>
</dbReference>
<dbReference type="InterPro" id="IPR027417">
    <property type="entry name" value="P-loop_NTPase"/>
</dbReference>
<dbReference type="SUPFAM" id="SSF52540">
    <property type="entry name" value="P-loop containing nucleoside triphosphate hydrolases"/>
    <property type="match status" value="1"/>
</dbReference>
<dbReference type="InterPro" id="IPR011994">
    <property type="entry name" value="Cytidylate_kinase_dom"/>
</dbReference>
<evidence type="ECO:0000256" key="2">
    <source>
        <dbReference type="ARBA" id="ARBA00009427"/>
    </source>
</evidence>
<evidence type="ECO:0000256" key="9">
    <source>
        <dbReference type="ARBA" id="ARBA00025604"/>
    </source>
</evidence>
<dbReference type="Gene3D" id="2.40.50.140">
    <property type="entry name" value="Nucleic acid-binding proteins"/>
    <property type="match status" value="6"/>
</dbReference>
<evidence type="ECO:0000256" key="11">
    <source>
        <dbReference type="ARBA" id="ARBA00048478"/>
    </source>
</evidence>
<feature type="domain" description="S1 motif" evidence="13">
    <location>
        <begin position="437"/>
        <end position="506"/>
    </location>
</feature>
<evidence type="ECO:0000256" key="4">
    <source>
        <dbReference type="ARBA" id="ARBA00022741"/>
    </source>
</evidence>
<dbReference type="PRINTS" id="PR00681">
    <property type="entry name" value="RIBOSOMALS1"/>
</dbReference>
<dbReference type="FunFam" id="2.40.50.140:FF:000103">
    <property type="entry name" value="protein RRP5 homolog"/>
    <property type="match status" value="1"/>
</dbReference>
<dbReference type="PROSITE" id="PS50126">
    <property type="entry name" value="S1"/>
    <property type="match status" value="6"/>
</dbReference>
<dbReference type="Gene3D" id="3.40.50.300">
    <property type="entry name" value="P-loop containing nucleotide triphosphate hydrolases"/>
    <property type="match status" value="1"/>
</dbReference>
<gene>
    <name evidence="12" type="primary">cmk</name>
    <name evidence="14" type="ORF">EPJ73_06695</name>
</gene>
<dbReference type="HAMAP" id="MF_00238">
    <property type="entry name" value="Cytidyl_kinase_type1"/>
    <property type="match status" value="1"/>
</dbReference>
<name>A0AB38PZQ9_9SPIR</name>
<dbReference type="PANTHER" id="PTHR10724:SF7">
    <property type="entry name" value="SMALL RIBOSOMAL SUBUNIT PROTEIN BS1C"/>
    <property type="match status" value="1"/>
</dbReference>
<comment type="catalytic activity">
    <reaction evidence="10 12">
        <text>dCMP + ATP = dCDP + ADP</text>
        <dbReference type="Rhea" id="RHEA:25094"/>
        <dbReference type="ChEBI" id="CHEBI:30616"/>
        <dbReference type="ChEBI" id="CHEBI:57566"/>
        <dbReference type="ChEBI" id="CHEBI:58593"/>
        <dbReference type="ChEBI" id="CHEBI:456216"/>
        <dbReference type="EC" id="2.7.4.25"/>
    </reaction>
</comment>
<evidence type="ECO:0000256" key="5">
    <source>
        <dbReference type="ARBA" id="ARBA00022777"/>
    </source>
</evidence>
<evidence type="ECO:0000256" key="1">
    <source>
        <dbReference type="ARBA" id="ARBA00006767"/>
    </source>
</evidence>
<protein>
    <recommendedName>
        <fullName evidence="12">Cytidylate kinase</fullName>
        <shortName evidence="12">CK</shortName>
        <ecNumber evidence="12">2.7.4.25</ecNumber>
    </recommendedName>
    <alternativeName>
        <fullName evidence="12">Cytidine monophosphate kinase</fullName>
        <shortName evidence="12">CMP kinase</shortName>
    </alternativeName>
</protein>
<comment type="catalytic activity">
    <reaction evidence="11 12">
        <text>CMP + ATP = CDP + ADP</text>
        <dbReference type="Rhea" id="RHEA:11600"/>
        <dbReference type="ChEBI" id="CHEBI:30616"/>
        <dbReference type="ChEBI" id="CHEBI:58069"/>
        <dbReference type="ChEBI" id="CHEBI:60377"/>
        <dbReference type="ChEBI" id="CHEBI:456216"/>
        <dbReference type="EC" id="2.7.4.25"/>
    </reaction>
</comment>
<feature type="domain" description="S1 motif" evidence="13">
    <location>
        <begin position="610"/>
        <end position="680"/>
    </location>
</feature>
<comment type="caution">
    <text evidence="14">The sequence shown here is derived from an EMBL/GenBank/DDBJ whole genome shotgun (WGS) entry which is preliminary data.</text>
</comment>
<evidence type="ECO:0000256" key="10">
    <source>
        <dbReference type="ARBA" id="ARBA00047615"/>
    </source>
</evidence>
<proteinExistence type="inferred from homology"/>
<organism evidence="14 15">
    <name type="scientific">Brachyspira aalborgi</name>
    <dbReference type="NCBI Taxonomy" id="29522"/>
    <lineage>
        <taxon>Bacteria</taxon>
        <taxon>Pseudomonadati</taxon>
        <taxon>Spirochaetota</taxon>
        <taxon>Spirochaetia</taxon>
        <taxon>Brachyspirales</taxon>
        <taxon>Brachyspiraceae</taxon>
        <taxon>Brachyspira</taxon>
    </lineage>
</organism>
<dbReference type="Pfam" id="PF00575">
    <property type="entry name" value="S1"/>
    <property type="match status" value="5"/>
</dbReference>
<evidence type="ECO:0000256" key="8">
    <source>
        <dbReference type="ARBA" id="ARBA00023274"/>
    </source>
</evidence>
<keyword evidence="12" id="KW-0963">Cytoplasm</keyword>
<dbReference type="GO" id="GO:0003735">
    <property type="term" value="F:structural constituent of ribosome"/>
    <property type="evidence" value="ECO:0007669"/>
    <property type="project" value="TreeGrafter"/>
</dbReference>
<comment type="similarity">
    <text evidence="2 12">Belongs to the cytidylate kinase family. Type 1 subfamily.</text>
</comment>
<dbReference type="InterPro" id="IPR003136">
    <property type="entry name" value="Cytidylate_kin"/>
</dbReference>
<dbReference type="CDD" id="cd02020">
    <property type="entry name" value="CMPK"/>
    <property type="match status" value="1"/>
</dbReference>
<dbReference type="Proteomes" id="UP000324336">
    <property type="component" value="Unassembled WGS sequence"/>
</dbReference>
<dbReference type="InterPro" id="IPR035104">
    <property type="entry name" value="Ribosomal_protein_S1-like"/>
</dbReference>
<dbReference type="EC" id="2.7.4.25" evidence="12"/>
<sequence length="799" mass="91536">MSGSYKIITIDGPSGAGKSTVAKLIADKLGFKYLDTGAMYRAVTLYMIENQVDIKNEEEVINALNKLNIGFDSNYRIYLDSQDITEDIRKEKVVKFVSEVSAISSVRRKMVDLQRDIAKEDNYILDGRDAGSVVFPNADYKFYLEASLEERAKRRYKEELSKEVDISFEAVKESIKKRDKYDSNRKDSPLVVPENAIIIDTTNMTIDEVAEEITDIFLNKKTISIFDINSDNLRNREGIMEDNNLSNEQERNEFLKAVEEFGEGDNNNSYKVGNIVKGKIEKFDDSDVFINLNYKVEGKINRSEFEREPYIGEELEALIDSVDNDNGYFILSKAKLDKRRAQFVIEDAIKNNKSVKGIVKEVIKGGFNISIMGYQAFCPFSQIEINKGIKDEEHIGKEYDFRIIKRKGKDIVVSRRAYQEEKQNSNIETFLNNLKEGDIINGKVKNIERYGAFIGITEGLDGFLYRENMSWAKIINPKDIITRGEERAFKVLSIDREKHRVDLGLKQLENDSWVQFIEEYHVGDIIKGEVTNIKKFGAFVKVYDDVEGLIHISDLSWNSHVNSPSDFVKKGAYLECKILAIDVPERKLTLGLKQAQENPWDTVSRDFPVKSIVKCKPKRILKNFAVFELPNGLEGICDIGDFDWINSIVNIKDYIKENEDIDMVILSIDRDKQRIRLSHKHLKESPWRVFEKEHPVGSVVDGIVKAIVESGAVVSLENNLEGFMHISQIDLPKGANLEEALKVGETYPFVVREVNQGKHRISLSRKDYMEAQTKKETQNYISKEEPTSLTYNPFDNINN</sequence>
<keyword evidence="8" id="KW-0687">Ribonucleoprotein</keyword>
<evidence type="ECO:0000256" key="12">
    <source>
        <dbReference type="HAMAP-Rule" id="MF_00238"/>
    </source>
</evidence>
<feature type="domain" description="S1 motif" evidence="13">
    <location>
        <begin position="273"/>
        <end position="334"/>
    </location>
</feature>
<feature type="domain" description="S1 motif" evidence="13">
    <location>
        <begin position="352"/>
        <end position="416"/>
    </location>
</feature>
<dbReference type="GO" id="GO:0036431">
    <property type="term" value="F:dCMP kinase activity"/>
    <property type="evidence" value="ECO:0007669"/>
    <property type="project" value="InterPro"/>
</dbReference>
<evidence type="ECO:0000256" key="6">
    <source>
        <dbReference type="ARBA" id="ARBA00022840"/>
    </source>
</evidence>
<dbReference type="InterPro" id="IPR012340">
    <property type="entry name" value="NA-bd_OB-fold"/>
</dbReference>
<dbReference type="RefSeq" id="WP_147774858.1">
    <property type="nucleotide sequence ID" value="NZ_SAYA01000021.1"/>
</dbReference>
<dbReference type="GO" id="GO:0003729">
    <property type="term" value="F:mRNA binding"/>
    <property type="evidence" value="ECO:0007669"/>
    <property type="project" value="TreeGrafter"/>
</dbReference>
<dbReference type="CDD" id="cd04465">
    <property type="entry name" value="S1_RPS1_repeat_ec2_hs2"/>
    <property type="match status" value="1"/>
</dbReference>
<dbReference type="GO" id="GO:0006220">
    <property type="term" value="P:pyrimidine nucleotide metabolic process"/>
    <property type="evidence" value="ECO:0007669"/>
    <property type="project" value="UniProtKB-UniRule"/>
</dbReference>
<evidence type="ECO:0000313" key="15">
    <source>
        <dbReference type="Proteomes" id="UP000324336"/>
    </source>
</evidence>
<dbReference type="GO" id="GO:0005524">
    <property type="term" value="F:ATP binding"/>
    <property type="evidence" value="ECO:0007669"/>
    <property type="project" value="UniProtKB-UniRule"/>
</dbReference>
<evidence type="ECO:0000259" key="13">
    <source>
        <dbReference type="PROSITE" id="PS50126"/>
    </source>
</evidence>
<feature type="binding site" evidence="12">
    <location>
        <begin position="12"/>
        <end position="20"/>
    </location>
    <ligand>
        <name>ATP</name>
        <dbReference type="ChEBI" id="CHEBI:30616"/>
    </ligand>
</feature>
<evidence type="ECO:0000256" key="7">
    <source>
        <dbReference type="ARBA" id="ARBA00022980"/>
    </source>
</evidence>
<keyword evidence="3 12" id="KW-0808">Transferase</keyword>
<accession>A0AB38PZQ9</accession>
<dbReference type="PANTHER" id="PTHR10724">
    <property type="entry name" value="30S RIBOSOMAL PROTEIN S1"/>
    <property type="match status" value="1"/>
</dbReference>
<comment type="function">
    <text evidence="9">Binds mRNA; thus facilitating recognition of the initiation point. It is needed to translate mRNA with a short Shine-Dalgarno (SD) purine-rich sequence.</text>
</comment>
<dbReference type="AlphaFoldDB" id="A0AB38PZQ9"/>